<proteinExistence type="inferred from homology"/>
<keyword evidence="13" id="KW-1185">Reference proteome</keyword>
<evidence type="ECO:0000256" key="11">
    <source>
        <dbReference type="ARBA" id="ARBA00049376"/>
    </source>
</evidence>
<dbReference type="AlphaFoldDB" id="A0A562QNS8"/>
<protein>
    <recommendedName>
        <fullName evidence="8">Dihydromonapterin reductase</fullName>
        <ecNumber evidence="1">1.5.1.3</ecNumber>
        <ecNumber evidence="7">1.5.1.50</ecNumber>
    </recommendedName>
    <alternativeName>
        <fullName evidence="9">Dihydrofolate reductase</fullName>
    </alternativeName>
</protein>
<evidence type="ECO:0000256" key="5">
    <source>
        <dbReference type="ARBA" id="ARBA00037508"/>
    </source>
</evidence>
<evidence type="ECO:0000256" key="3">
    <source>
        <dbReference type="ARBA" id="ARBA00022857"/>
    </source>
</evidence>
<organism evidence="12 13">
    <name type="scientific">Pseudomonas duriflava</name>
    <dbReference type="NCBI Taxonomy" id="459528"/>
    <lineage>
        <taxon>Bacteria</taxon>
        <taxon>Pseudomonadati</taxon>
        <taxon>Pseudomonadota</taxon>
        <taxon>Gammaproteobacteria</taxon>
        <taxon>Pseudomonadales</taxon>
        <taxon>Pseudomonadaceae</taxon>
        <taxon>Pseudomonas</taxon>
    </lineage>
</organism>
<reference evidence="12 13" key="1">
    <citation type="journal article" date="2015" name="Stand. Genomic Sci.">
        <title>Genomic Encyclopedia of Bacterial and Archaeal Type Strains, Phase III: the genomes of soil and plant-associated and newly described type strains.</title>
        <authorList>
            <person name="Whitman W.B."/>
            <person name="Woyke T."/>
            <person name="Klenk H.P."/>
            <person name="Zhou Y."/>
            <person name="Lilburn T.G."/>
            <person name="Beck B.J."/>
            <person name="De Vos P."/>
            <person name="Vandamme P."/>
            <person name="Eisen J.A."/>
            <person name="Garrity G."/>
            <person name="Hugenholtz P."/>
            <person name="Kyrpides N.C."/>
        </authorList>
    </citation>
    <scope>NUCLEOTIDE SEQUENCE [LARGE SCALE GENOMIC DNA]</scope>
    <source>
        <strain evidence="12 13">CGMCC 1.6858</strain>
    </source>
</reference>
<evidence type="ECO:0000256" key="9">
    <source>
        <dbReference type="ARBA" id="ARBA00042299"/>
    </source>
</evidence>
<dbReference type="OrthoDB" id="9793499at2"/>
<keyword evidence="3" id="KW-0521">NADP</keyword>
<gene>
    <name evidence="12" type="ORF">IQ22_00122</name>
</gene>
<evidence type="ECO:0000256" key="2">
    <source>
        <dbReference type="ARBA" id="ARBA00022563"/>
    </source>
</evidence>
<evidence type="ECO:0000256" key="1">
    <source>
        <dbReference type="ARBA" id="ARBA00012856"/>
    </source>
</evidence>
<dbReference type="Gene3D" id="3.40.50.720">
    <property type="entry name" value="NAD(P)-binding Rossmann-like Domain"/>
    <property type="match status" value="1"/>
</dbReference>
<name>A0A562QNS8_9PSED</name>
<evidence type="ECO:0000256" key="6">
    <source>
        <dbReference type="ARBA" id="ARBA00038212"/>
    </source>
</evidence>
<evidence type="ECO:0000256" key="8">
    <source>
        <dbReference type="ARBA" id="ARBA00039631"/>
    </source>
</evidence>
<dbReference type="Proteomes" id="UP000316905">
    <property type="component" value="Unassembled WGS sequence"/>
</dbReference>
<keyword evidence="4" id="KW-0560">Oxidoreductase</keyword>
<dbReference type="PROSITE" id="PS00061">
    <property type="entry name" value="ADH_SHORT"/>
    <property type="match status" value="1"/>
</dbReference>
<comment type="function">
    <text evidence="5">Catalyzes the reduction of dihydromonapterin to tetrahydromonapterin. Also has lower activity with dihydrofolate.</text>
</comment>
<evidence type="ECO:0000256" key="7">
    <source>
        <dbReference type="ARBA" id="ARBA00039145"/>
    </source>
</evidence>
<dbReference type="InterPro" id="IPR002347">
    <property type="entry name" value="SDR_fam"/>
</dbReference>
<evidence type="ECO:0000313" key="13">
    <source>
        <dbReference type="Proteomes" id="UP000316905"/>
    </source>
</evidence>
<dbReference type="PANTHER" id="PTHR43639">
    <property type="entry name" value="OXIDOREDUCTASE, SHORT-CHAIN DEHYDROGENASE/REDUCTASE FAMILY (AFU_ORTHOLOGUE AFUA_5G02870)"/>
    <property type="match status" value="1"/>
</dbReference>
<dbReference type="EMBL" id="VLKY01000001">
    <property type="protein sequence ID" value="TWI58418.1"/>
    <property type="molecule type" value="Genomic_DNA"/>
</dbReference>
<dbReference type="EC" id="1.5.1.50" evidence="7"/>
<comment type="caution">
    <text evidence="12">The sequence shown here is derived from an EMBL/GenBank/DDBJ whole genome shotgun (WGS) entry which is preliminary data.</text>
</comment>
<dbReference type="SUPFAM" id="SSF51735">
    <property type="entry name" value="NAD(P)-binding Rossmann-fold domains"/>
    <property type="match status" value="1"/>
</dbReference>
<dbReference type="GO" id="GO:0004146">
    <property type="term" value="F:dihydrofolate reductase activity"/>
    <property type="evidence" value="ECO:0007669"/>
    <property type="project" value="UniProtKB-EC"/>
</dbReference>
<evidence type="ECO:0000256" key="4">
    <source>
        <dbReference type="ARBA" id="ARBA00023002"/>
    </source>
</evidence>
<dbReference type="NCBIfam" id="NF005066">
    <property type="entry name" value="PRK06483.1"/>
    <property type="match status" value="1"/>
</dbReference>
<dbReference type="PANTHER" id="PTHR43639:SF6">
    <property type="entry name" value="DIHYDROMONAPTERIN REDUCTASE"/>
    <property type="match status" value="1"/>
</dbReference>
<dbReference type="RefSeq" id="WP_145136475.1">
    <property type="nucleotide sequence ID" value="NZ_VLKY01000001.1"/>
</dbReference>
<dbReference type="InterPro" id="IPR036291">
    <property type="entry name" value="NAD(P)-bd_dom_sf"/>
</dbReference>
<keyword evidence="2" id="KW-0554">One-carbon metabolism</keyword>
<evidence type="ECO:0000313" key="12">
    <source>
        <dbReference type="EMBL" id="TWI58418.1"/>
    </source>
</evidence>
<dbReference type="GO" id="GO:0006730">
    <property type="term" value="P:one-carbon metabolic process"/>
    <property type="evidence" value="ECO:0007669"/>
    <property type="project" value="UniProtKB-KW"/>
</dbReference>
<dbReference type="EC" id="1.5.1.3" evidence="1"/>
<sequence length="236" mass="26017">MTDSLSVPLIVTGANKRVGLALTKALSRQGYEVLAVYREQPGELAELEQVQTFQADLSCPEDRERLIDYLLTHALSIRGIIHNASRWLDDSLEHLRLMYQVHLEAPYHLNQALTPLLLKAPRADIIHISDDSALRGSRNHIAYTATKAGLSNLTLSFAEKLAPSVRVNTIAPGLLLFKEDSTVTYQQATLKKALLPYEPGAEPIIEAVLYLLASSYTTGSTVTVNGGRHLRHARNA</sequence>
<accession>A0A562QNS8</accession>
<comment type="catalytic activity">
    <reaction evidence="11">
        <text>7,8-dihydromonapterin + NADPH + H(+) = 5,6,7,8-tetrahydromonapterin + NADP(+)</text>
        <dbReference type="Rhea" id="RHEA:34847"/>
        <dbReference type="ChEBI" id="CHEBI:15378"/>
        <dbReference type="ChEBI" id="CHEBI:57783"/>
        <dbReference type="ChEBI" id="CHEBI:58349"/>
        <dbReference type="ChEBI" id="CHEBI:71175"/>
        <dbReference type="ChEBI" id="CHEBI:71177"/>
        <dbReference type="EC" id="1.5.1.50"/>
    </reaction>
</comment>
<evidence type="ECO:0000256" key="10">
    <source>
        <dbReference type="ARBA" id="ARBA00048873"/>
    </source>
</evidence>
<dbReference type="Pfam" id="PF13561">
    <property type="entry name" value="adh_short_C2"/>
    <property type="match status" value="1"/>
</dbReference>
<comment type="similarity">
    <text evidence="6">Belongs to the short-chain dehydrogenases/reductases (SDR) family. FolM subfamily.</text>
</comment>
<dbReference type="PRINTS" id="PR00081">
    <property type="entry name" value="GDHRDH"/>
</dbReference>
<comment type="catalytic activity">
    <reaction evidence="10">
        <text>(6S)-5,6,7,8-tetrahydrofolate + NADP(+) = 7,8-dihydrofolate + NADPH + H(+)</text>
        <dbReference type="Rhea" id="RHEA:15009"/>
        <dbReference type="ChEBI" id="CHEBI:15378"/>
        <dbReference type="ChEBI" id="CHEBI:57451"/>
        <dbReference type="ChEBI" id="CHEBI:57453"/>
        <dbReference type="ChEBI" id="CHEBI:57783"/>
        <dbReference type="ChEBI" id="CHEBI:58349"/>
        <dbReference type="EC" id="1.5.1.3"/>
    </reaction>
</comment>
<dbReference type="InterPro" id="IPR020904">
    <property type="entry name" value="Sc_DH/Rdtase_CS"/>
</dbReference>